<keyword evidence="4" id="KW-0670">Pyruvate</keyword>
<sequence length="171" mass="19236">MTDWLFDRGSLTRRLQMACPQDFRVELVEQGWQRPMLNEAMRLGVSPDRLALVRQVYLFCHARPVVYARTVIPLSTLSGAERHLACLGTRPLGAVLFASPNMSRDEVEVACIRPAQRIFTPATQMLASEPDAIWGRRSVFYLSHKPLLVSEVFLPAIARCCTATEDTESDS</sequence>
<dbReference type="HAMAP" id="MF_01632">
    <property type="entry name" value="UbiC"/>
    <property type="match status" value="1"/>
</dbReference>
<evidence type="ECO:0000256" key="1">
    <source>
        <dbReference type="ARBA" id="ARBA00022490"/>
    </source>
</evidence>
<keyword evidence="2" id="KW-0831">Ubiquinone biosynthesis</keyword>
<reference evidence="4" key="1">
    <citation type="submission" date="2018-06" db="EMBL/GenBank/DDBJ databases">
        <authorList>
            <person name="Zhirakovskaya E."/>
        </authorList>
    </citation>
    <scope>NUCLEOTIDE SEQUENCE</scope>
</reference>
<dbReference type="PANTHER" id="PTHR38683:SF1">
    <property type="entry name" value="CHORISMATE PYRUVATE-LYASE"/>
    <property type="match status" value="1"/>
</dbReference>
<dbReference type="InterPro" id="IPR028978">
    <property type="entry name" value="Chorismate_lyase_/UTRA_dom_sf"/>
</dbReference>
<keyword evidence="3 4" id="KW-0456">Lyase</keyword>
<dbReference type="GO" id="GO:0008813">
    <property type="term" value="F:chorismate lyase activity"/>
    <property type="evidence" value="ECO:0007669"/>
    <property type="project" value="UniProtKB-EC"/>
</dbReference>
<protein>
    <submittedName>
        <fullName evidence="4">Chorismate--pyruvate lyase</fullName>
        <ecNumber evidence="4">4.1.3.40</ecNumber>
    </submittedName>
</protein>
<dbReference type="EC" id="4.1.3.40" evidence="4"/>
<dbReference type="SUPFAM" id="SSF64288">
    <property type="entry name" value="Chorismate lyase-like"/>
    <property type="match status" value="1"/>
</dbReference>
<dbReference type="Gene3D" id="3.40.1410.10">
    <property type="entry name" value="Chorismate lyase-like"/>
    <property type="match status" value="1"/>
</dbReference>
<organism evidence="4">
    <name type="scientific">hydrothermal vent metagenome</name>
    <dbReference type="NCBI Taxonomy" id="652676"/>
    <lineage>
        <taxon>unclassified sequences</taxon>
        <taxon>metagenomes</taxon>
        <taxon>ecological metagenomes</taxon>
    </lineage>
</organism>
<dbReference type="GO" id="GO:0006744">
    <property type="term" value="P:ubiquinone biosynthetic process"/>
    <property type="evidence" value="ECO:0007669"/>
    <property type="project" value="UniProtKB-KW"/>
</dbReference>
<evidence type="ECO:0000256" key="3">
    <source>
        <dbReference type="ARBA" id="ARBA00023239"/>
    </source>
</evidence>
<accession>A0A3B1B7P8</accession>
<dbReference type="EMBL" id="UOFZ01000170">
    <property type="protein sequence ID" value="VAX14279.1"/>
    <property type="molecule type" value="Genomic_DNA"/>
</dbReference>
<dbReference type="InterPro" id="IPR007440">
    <property type="entry name" value="Chorismate--pyruvate_lyase"/>
</dbReference>
<dbReference type="GO" id="GO:0005829">
    <property type="term" value="C:cytosol"/>
    <property type="evidence" value="ECO:0007669"/>
    <property type="project" value="TreeGrafter"/>
</dbReference>
<evidence type="ECO:0000313" key="4">
    <source>
        <dbReference type="EMBL" id="VAX14279.1"/>
    </source>
</evidence>
<dbReference type="AlphaFoldDB" id="A0A3B1B7P8"/>
<name>A0A3B1B7P8_9ZZZZ</name>
<dbReference type="PANTHER" id="PTHR38683">
    <property type="entry name" value="CHORISMATE PYRUVATE-LYASE"/>
    <property type="match status" value="1"/>
</dbReference>
<gene>
    <name evidence="4" type="ORF">MNBD_GAMMA24-11</name>
</gene>
<keyword evidence="1" id="KW-0963">Cytoplasm</keyword>
<proteinExistence type="inferred from homology"/>
<evidence type="ECO:0000256" key="2">
    <source>
        <dbReference type="ARBA" id="ARBA00022688"/>
    </source>
</evidence>
<dbReference type="Pfam" id="PF04345">
    <property type="entry name" value="Chor_lyase"/>
    <property type="match status" value="1"/>
</dbReference>